<dbReference type="InterPro" id="IPR009781">
    <property type="entry name" value="DUF1345"/>
</dbReference>
<keyword evidence="1" id="KW-0472">Membrane</keyword>
<accession>A0AAU7GEE7</accession>
<name>A0AAU7GEE7_9MICO</name>
<reference evidence="2" key="1">
    <citation type="submission" date="2024-05" db="EMBL/GenBank/DDBJ databases">
        <title>The Natural Products Discovery Center: Release of the First 8490 Sequenced Strains for Exploring Actinobacteria Biosynthetic Diversity.</title>
        <authorList>
            <person name="Kalkreuter E."/>
            <person name="Kautsar S.A."/>
            <person name="Yang D."/>
            <person name="Bader C.D."/>
            <person name="Teijaro C.N."/>
            <person name="Fluegel L."/>
            <person name="Davis C.M."/>
            <person name="Simpson J.R."/>
            <person name="Lauterbach L."/>
            <person name="Steele A.D."/>
            <person name="Gui C."/>
            <person name="Meng S."/>
            <person name="Li G."/>
            <person name="Viehrig K."/>
            <person name="Ye F."/>
            <person name="Su P."/>
            <person name="Kiefer A.F."/>
            <person name="Nichols A."/>
            <person name="Cepeda A.J."/>
            <person name="Yan W."/>
            <person name="Fan B."/>
            <person name="Jiang Y."/>
            <person name="Adhikari A."/>
            <person name="Zheng C.-J."/>
            <person name="Schuster L."/>
            <person name="Cowan T.M."/>
            <person name="Smanski M.J."/>
            <person name="Chevrette M.G."/>
            <person name="de Carvalho L.P.S."/>
            <person name="Shen B."/>
        </authorList>
    </citation>
    <scope>NUCLEOTIDE SEQUENCE</scope>
    <source>
        <strain evidence="2">NPDC080035</strain>
    </source>
</reference>
<proteinExistence type="predicted"/>
<keyword evidence="1" id="KW-1133">Transmembrane helix</keyword>
<protein>
    <submittedName>
        <fullName evidence="2">DUF1345 domain-containing protein</fullName>
    </submittedName>
</protein>
<feature type="transmembrane region" description="Helical" evidence="1">
    <location>
        <begin position="95"/>
        <end position="113"/>
    </location>
</feature>
<feature type="transmembrane region" description="Helical" evidence="1">
    <location>
        <begin position="125"/>
        <end position="147"/>
    </location>
</feature>
<keyword evidence="1" id="KW-0812">Transmembrane</keyword>
<dbReference type="RefSeq" id="WP_348789219.1">
    <property type="nucleotide sequence ID" value="NZ_CP157390.1"/>
</dbReference>
<dbReference type="Pfam" id="PF07077">
    <property type="entry name" value="DUF1345"/>
    <property type="match status" value="1"/>
</dbReference>
<organism evidence="2">
    <name type="scientific">Leifsonia sp. NPDC080035</name>
    <dbReference type="NCBI Taxonomy" id="3143936"/>
    <lineage>
        <taxon>Bacteria</taxon>
        <taxon>Bacillati</taxon>
        <taxon>Actinomycetota</taxon>
        <taxon>Actinomycetes</taxon>
        <taxon>Micrococcales</taxon>
        <taxon>Microbacteriaceae</taxon>
        <taxon>Leifsonia</taxon>
    </lineage>
</organism>
<dbReference type="EMBL" id="CP157390">
    <property type="protein sequence ID" value="XBM49301.1"/>
    <property type="molecule type" value="Genomic_DNA"/>
</dbReference>
<dbReference type="AlphaFoldDB" id="A0AAU7GEE7"/>
<feature type="transmembrane region" description="Helical" evidence="1">
    <location>
        <begin position="28"/>
        <end position="50"/>
    </location>
</feature>
<feature type="transmembrane region" description="Helical" evidence="1">
    <location>
        <begin position="208"/>
        <end position="228"/>
    </location>
</feature>
<feature type="transmembrane region" description="Helical" evidence="1">
    <location>
        <begin position="56"/>
        <end position="74"/>
    </location>
</feature>
<evidence type="ECO:0000256" key="1">
    <source>
        <dbReference type="SAM" id="Phobius"/>
    </source>
</evidence>
<gene>
    <name evidence="2" type="ORF">AAME72_05420</name>
</gene>
<evidence type="ECO:0000313" key="2">
    <source>
        <dbReference type="EMBL" id="XBM49301.1"/>
    </source>
</evidence>
<sequence>MDDDRITEVDSRKSESPAKGGRISRLRVACMVGAGILTAVVVGFTGGWVFAASAGWAVACAVYVVWVWATISRMDGPATRAHASREDPSKTTSDTLLLVASVASLVAVALLLGQATKAKPPEKDLLAIVAGTSVALSWFFIHTLYTLRYAVLYYTKPELGGISFNQDDPPRYLDFAYLSFTVGMTFQVSDTDISSTTIRAVILRHMMLSYLFGAVILALSVNIVASLAA</sequence>